<keyword evidence="11" id="KW-0413">Isomerase</keyword>
<dbReference type="SUPFAM" id="SSF52980">
    <property type="entry name" value="Restriction endonuclease-like"/>
    <property type="match status" value="1"/>
</dbReference>
<dbReference type="InterPro" id="IPR014016">
    <property type="entry name" value="UvrD-like_ATP-bd"/>
</dbReference>
<dbReference type="GO" id="GO:0043138">
    <property type="term" value="F:3'-5' DNA helicase activity"/>
    <property type="evidence" value="ECO:0007669"/>
    <property type="project" value="UniProtKB-EC"/>
</dbReference>
<dbReference type="PROSITE" id="PS51198">
    <property type="entry name" value="UVRD_HELICASE_ATP_BIND"/>
    <property type="match status" value="1"/>
</dbReference>
<evidence type="ECO:0000256" key="11">
    <source>
        <dbReference type="ARBA" id="ARBA00023235"/>
    </source>
</evidence>
<dbReference type="Pfam" id="PF13361">
    <property type="entry name" value="UvrD_C"/>
    <property type="match status" value="1"/>
</dbReference>
<reference evidence="18 19" key="1">
    <citation type="submission" date="2017-08" db="EMBL/GenBank/DDBJ databases">
        <title>Infants hospitalized years apart are colonized by the same room-sourced microbial strains.</title>
        <authorList>
            <person name="Brooks B."/>
            <person name="Olm M.R."/>
            <person name="Firek B.A."/>
            <person name="Baker R."/>
            <person name="Thomas B.C."/>
            <person name="Morowitz M.J."/>
            <person name="Banfield J.F."/>
        </authorList>
    </citation>
    <scope>NUCLEOTIDE SEQUENCE [LARGE SCALE GENOMIC DNA]</scope>
    <source>
        <strain evidence="18">S2_006_000_R1_57</strain>
    </source>
</reference>
<dbReference type="Gene3D" id="3.40.50.300">
    <property type="entry name" value="P-loop containing nucleotide triphosphate hydrolases"/>
    <property type="match status" value="3"/>
</dbReference>
<evidence type="ECO:0000256" key="10">
    <source>
        <dbReference type="ARBA" id="ARBA00023204"/>
    </source>
</evidence>
<feature type="binding site" evidence="15">
    <location>
        <begin position="67"/>
        <end position="74"/>
    </location>
    <ligand>
        <name>ATP</name>
        <dbReference type="ChEBI" id="CHEBI:30616"/>
    </ligand>
</feature>
<dbReference type="GO" id="GO:0005524">
    <property type="term" value="F:ATP binding"/>
    <property type="evidence" value="ECO:0007669"/>
    <property type="project" value="UniProtKB-UniRule"/>
</dbReference>
<dbReference type="PANTHER" id="PTHR11070">
    <property type="entry name" value="UVRD / RECB / PCRA DNA HELICASE FAMILY MEMBER"/>
    <property type="match status" value="1"/>
</dbReference>
<keyword evidence="3 15" id="KW-0547">Nucleotide-binding</keyword>
<dbReference type="GO" id="GO:0000725">
    <property type="term" value="P:recombinational repair"/>
    <property type="evidence" value="ECO:0007669"/>
    <property type="project" value="TreeGrafter"/>
</dbReference>
<dbReference type="PROSITE" id="PS51217">
    <property type="entry name" value="UVRD_HELICASE_CTER"/>
    <property type="match status" value="1"/>
</dbReference>
<proteinExistence type="inferred from homology"/>
<evidence type="ECO:0000256" key="13">
    <source>
        <dbReference type="ARBA" id="ARBA00034808"/>
    </source>
</evidence>
<keyword evidence="5 15" id="KW-0378">Hydrolase</keyword>
<evidence type="ECO:0000313" key="19">
    <source>
        <dbReference type="Proteomes" id="UP000248606"/>
    </source>
</evidence>
<dbReference type="PANTHER" id="PTHR11070:SF55">
    <property type="entry name" value="DNA 3'-5' HELICASE"/>
    <property type="match status" value="1"/>
</dbReference>
<keyword evidence="2" id="KW-0540">Nuclease</keyword>
<dbReference type="GO" id="GO:0003677">
    <property type="term" value="F:DNA binding"/>
    <property type="evidence" value="ECO:0007669"/>
    <property type="project" value="UniProtKB-KW"/>
</dbReference>
<feature type="domain" description="UvrD-like helicase ATP-binding" evidence="16">
    <location>
        <begin position="46"/>
        <end position="387"/>
    </location>
</feature>
<evidence type="ECO:0000256" key="14">
    <source>
        <dbReference type="ARBA" id="ARBA00048988"/>
    </source>
</evidence>
<dbReference type="InterPro" id="IPR011604">
    <property type="entry name" value="PDDEXK-like_dom_sf"/>
</dbReference>
<evidence type="ECO:0000259" key="17">
    <source>
        <dbReference type="PROSITE" id="PS51217"/>
    </source>
</evidence>
<evidence type="ECO:0000259" key="16">
    <source>
        <dbReference type="PROSITE" id="PS51198"/>
    </source>
</evidence>
<dbReference type="CDD" id="cd17932">
    <property type="entry name" value="DEXQc_UvrD"/>
    <property type="match status" value="1"/>
</dbReference>
<dbReference type="Gene3D" id="1.10.10.160">
    <property type="match status" value="1"/>
</dbReference>
<sequence>MRAEMTTVHSAWCRNPAPSTPIPFLRERPRMRYTPADIAHLLGQKFSPTPEQAAVISSSPGPLLVVAGAGAGKTETMAARVVWLVANGYVTPDHVLGLTFTRKAAQQLGQRIRQRLQRLADNPDFDGPDAQRIRQAIYTSDVDTSTYDSYAGTILRSYGLLLPVETTATIVDAAELSEEATHLVAQWSEVFAVERASTSVVSDLLSLRAEMSNHMVDSSTVREENQRLCEELIGLPKAPRARSEFTKEMQDFLNVCHYRDQLLDLIDQFDARMRDMGYLDFGQQMAYAAGLACAHPQVGESERAHYRVVLLDEYQDTGYAQRIFLRSLFGEGQDPTLSVTAVGDPMQSIYGWRGASATNLAHFRTDFPAEGGASAPVKYLLTSWRNPGEILDLASVYTRHLSSATRAAVDVPDLHPAPSAAQADIHCRYFGSAEDEYTWIAQYFRTQFDTAKEQGTLPPTSAVLVTRNRDSLPMAEALEAAGVPAEIVNIGGLLSIPEVQDVWAMLRIIADPLDGAAALRILTGARINLGASDIRALWQRARELRGEVSTTEDTELTNVDDLIDMLNEVLPQDSAVQVGLADAIDDPGPAENYSQAGFARLRQLRADVRYLRKRLGQPLPELIAEVERTIGVDVEAEARLDPGAGHFTGRHHLDAFADAVASFCRGANPSLNALLSYLAQAAENDNGLTPGTVTVRRNCVQIITIFGAKGLEWECVAIPNLSTGEFPPTRGRSNWVKTASELPANLRGDSEISLSNGEVLAGMPIFDSDNCESRKDFMGSLKEHINGLKGMELEEKLRLMYVGVTRTERSLLLTGYGWSFHDKSFHAPSDYLSYAYKWAEGRAIDHGIPADTFPLLAEVNQAQANQSETDSSSEVAPCTVTTEKGDKITIHPYWTADPDPAYHPLADKNADAVWPVDYLADNLHIREVHTALVEAVQQADTDVSHADDSTSKAVTVAERDLVRDTDALLAEFQRMQAGEDTAARTVALPTRLTASQIVSLQEDPEDFARRLRRPIPFKPNRYARRGTDFHMWVERHLAGDLGTLIDLDDLMDVSDDIPEPATLTHLKDNFTNSCWGQRTTTMVELPFDVSLGSVVINGRIDAVFQDDDDHYTVVDWKTGKVPTNEKDRMTKALQLAVYRIAFQRIINVQRAEKGQPPLPLENIRAAFYYVAHDDTLWLDELADAAELEKLITGLTASTDMEKQ</sequence>
<accession>A0A2W5IDY2</accession>
<comment type="catalytic activity">
    <reaction evidence="14">
        <text>ATP + H2O = ADP + phosphate + H(+)</text>
        <dbReference type="Rhea" id="RHEA:13065"/>
        <dbReference type="ChEBI" id="CHEBI:15377"/>
        <dbReference type="ChEBI" id="CHEBI:15378"/>
        <dbReference type="ChEBI" id="CHEBI:30616"/>
        <dbReference type="ChEBI" id="CHEBI:43474"/>
        <dbReference type="ChEBI" id="CHEBI:456216"/>
        <dbReference type="EC" id="5.6.2.4"/>
    </reaction>
</comment>
<evidence type="ECO:0000256" key="9">
    <source>
        <dbReference type="ARBA" id="ARBA00023125"/>
    </source>
</evidence>
<keyword evidence="8 15" id="KW-0067">ATP-binding</keyword>
<feature type="domain" description="UvrD-like helicase C-terminal" evidence="17">
    <location>
        <begin position="388"/>
        <end position="710"/>
    </location>
</feature>
<evidence type="ECO:0000256" key="1">
    <source>
        <dbReference type="ARBA" id="ARBA00009922"/>
    </source>
</evidence>
<dbReference type="SUPFAM" id="SSF52540">
    <property type="entry name" value="P-loop containing nucleoside triphosphate hydrolases"/>
    <property type="match status" value="1"/>
</dbReference>
<dbReference type="GO" id="GO:0033202">
    <property type="term" value="C:DNA helicase complex"/>
    <property type="evidence" value="ECO:0007669"/>
    <property type="project" value="TreeGrafter"/>
</dbReference>
<evidence type="ECO:0000256" key="4">
    <source>
        <dbReference type="ARBA" id="ARBA00022763"/>
    </source>
</evidence>
<dbReference type="EMBL" id="QFOZ01000003">
    <property type="protein sequence ID" value="PZP89293.1"/>
    <property type="molecule type" value="Genomic_DNA"/>
</dbReference>
<dbReference type="InterPro" id="IPR000212">
    <property type="entry name" value="DNA_helicase_UvrD/REP"/>
</dbReference>
<dbReference type="InterPro" id="IPR013986">
    <property type="entry name" value="DExx_box_DNA_helicase_dom_sf"/>
</dbReference>
<keyword evidence="7" id="KW-0269">Exonuclease</keyword>
<evidence type="ECO:0000256" key="8">
    <source>
        <dbReference type="ARBA" id="ARBA00022840"/>
    </source>
</evidence>
<comment type="catalytic activity">
    <reaction evidence="12">
        <text>Couples ATP hydrolysis with the unwinding of duplex DNA by translocating in the 3'-5' direction.</text>
        <dbReference type="EC" id="5.6.2.4"/>
    </reaction>
</comment>
<keyword evidence="10" id="KW-0234">DNA repair</keyword>
<evidence type="ECO:0000256" key="7">
    <source>
        <dbReference type="ARBA" id="ARBA00022839"/>
    </source>
</evidence>
<evidence type="ECO:0000256" key="6">
    <source>
        <dbReference type="ARBA" id="ARBA00022806"/>
    </source>
</evidence>
<dbReference type="InterPro" id="IPR027417">
    <property type="entry name" value="P-loop_NTPase"/>
</dbReference>
<dbReference type="GO" id="GO:0005829">
    <property type="term" value="C:cytosol"/>
    <property type="evidence" value="ECO:0007669"/>
    <property type="project" value="TreeGrafter"/>
</dbReference>
<comment type="similarity">
    <text evidence="1">Belongs to the helicase family. UvrD subfamily.</text>
</comment>
<evidence type="ECO:0000256" key="15">
    <source>
        <dbReference type="PROSITE-ProRule" id="PRU00560"/>
    </source>
</evidence>
<dbReference type="Gene3D" id="1.10.486.10">
    <property type="entry name" value="PCRA, domain 4"/>
    <property type="match status" value="1"/>
</dbReference>
<dbReference type="AlphaFoldDB" id="A0A2W5IDY2"/>
<dbReference type="EC" id="5.6.2.4" evidence="13"/>
<gene>
    <name evidence="18" type="ORF">DI579_03605</name>
</gene>
<name>A0A2W5IDY2_9ACTN</name>
<dbReference type="Proteomes" id="UP000248606">
    <property type="component" value="Unassembled WGS sequence"/>
</dbReference>
<evidence type="ECO:0000256" key="2">
    <source>
        <dbReference type="ARBA" id="ARBA00022722"/>
    </source>
</evidence>
<dbReference type="InterPro" id="IPR038726">
    <property type="entry name" value="PDDEXK_AddAB-type"/>
</dbReference>
<keyword evidence="6 15" id="KW-0347">Helicase</keyword>
<dbReference type="Pfam" id="PF12705">
    <property type="entry name" value="PDDEXK_1"/>
    <property type="match status" value="1"/>
</dbReference>
<evidence type="ECO:0000256" key="5">
    <source>
        <dbReference type="ARBA" id="ARBA00022801"/>
    </source>
</evidence>
<organism evidence="18 19">
    <name type="scientific">Lawsonella clevelandensis</name>
    <dbReference type="NCBI Taxonomy" id="1528099"/>
    <lineage>
        <taxon>Bacteria</taxon>
        <taxon>Bacillati</taxon>
        <taxon>Actinomycetota</taxon>
        <taxon>Actinomycetes</taxon>
        <taxon>Mycobacteriales</taxon>
        <taxon>Lawsonellaceae</taxon>
        <taxon>Lawsonella</taxon>
    </lineage>
</organism>
<dbReference type="InterPro" id="IPR014017">
    <property type="entry name" value="DNA_helicase_UvrD-like_C"/>
</dbReference>
<evidence type="ECO:0000313" key="18">
    <source>
        <dbReference type="EMBL" id="PZP89293.1"/>
    </source>
</evidence>
<protein>
    <recommendedName>
        <fullName evidence="13">DNA 3'-5' helicase</fullName>
        <ecNumber evidence="13">5.6.2.4</ecNumber>
    </recommendedName>
</protein>
<evidence type="ECO:0000256" key="12">
    <source>
        <dbReference type="ARBA" id="ARBA00034617"/>
    </source>
</evidence>
<keyword evidence="9" id="KW-0238">DNA-binding</keyword>
<dbReference type="GO" id="GO:0004527">
    <property type="term" value="F:exonuclease activity"/>
    <property type="evidence" value="ECO:0007669"/>
    <property type="project" value="UniProtKB-KW"/>
</dbReference>
<dbReference type="InterPro" id="IPR011335">
    <property type="entry name" value="Restrct_endonuc-II-like"/>
</dbReference>
<evidence type="ECO:0000256" key="3">
    <source>
        <dbReference type="ARBA" id="ARBA00022741"/>
    </source>
</evidence>
<dbReference type="Pfam" id="PF00580">
    <property type="entry name" value="UvrD-helicase"/>
    <property type="match status" value="1"/>
</dbReference>
<comment type="caution">
    <text evidence="18">The sequence shown here is derived from an EMBL/GenBank/DDBJ whole genome shotgun (WGS) entry which is preliminary data.</text>
</comment>
<dbReference type="Gene3D" id="3.90.320.10">
    <property type="match status" value="1"/>
</dbReference>
<keyword evidence="4" id="KW-0227">DNA damage</keyword>